<accession>A0A1N7RR29</accession>
<evidence type="ECO:0000256" key="1">
    <source>
        <dbReference type="SAM" id="MobiDB-lite"/>
    </source>
</evidence>
<name>A0A1N7RR29_9BURK</name>
<dbReference type="AlphaFoldDB" id="A0A1N7RR29"/>
<reference evidence="2" key="1">
    <citation type="submission" date="2016-12" db="EMBL/GenBank/DDBJ databases">
        <authorList>
            <person name="Moulin L."/>
        </authorList>
    </citation>
    <scope>NUCLEOTIDE SEQUENCE [LARGE SCALE GENOMIC DNA]</scope>
    <source>
        <strain evidence="2">STM 7183</strain>
    </source>
</reference>
<comment type="caution">
    <text evidence="2">The sequence shown here is derived from an EMBL/GenBank/DDBJ whole genome shotgun (WGS) entry which is preliminary data.</text>
</comment>
<dbReference type="EMBL" id="CYGY02000012">
    <property type="protein sequence ID" value="SIT37553.1"/>
    <property type="molecule type" value="Genomic_DNA"/>
</dbReference>
<evidence type="ECO:0000313" key="3">
    <source>
        <dbReference type="Proteomes" id="UP000195569"/>
    </source>
</evidence>
<sequence>MTRERVEEHVAALLQRHPLGMTTDPSDCIVAYRSGHGVIYTFLCEDGSGQDDGEFGLEDKVWEEWRPSFERWLGRCHAARQPERIGLDKENAAPSGRARETASR</sequence>
<proteinExistence type="predicted"/>
<gene>
    <name evidence="2" type="ORF">BN2476_120035</name>
</gene>
<feature type="region of interest" description="Disordered" evidence="1">
    <location>
        <begin position="84"/>
        <end position="104"/>
    </location>
</feature>
<organism evidence="2 3">
    <name type="scientific">Paraburkholderia piptadeniae</name>
    <dbReference type="NCBI Taxonomy" id="1701573"/>
    <lineage>
        <taxon>Bacteria</taxon>
        <taxon>Pseudomonadati</taxon>
        <taxon>Pseudomonadota</taxon>
        <taxon>Betaproteobacteria</taxon>
        <taxon>Burkholderiales</taxon>
        <taxon>Burkholderiaceae</taxon>
        <taxon>Paraburkholderia</taxon>
    </lineage>
</organism>
<keyword evidence="3" id="KW-1185">Reference proteome</keyword>
<protein>
    <submittedName>
        <fullName evidence="2">Uncharacterized protein</fullName>
    </submittedName>
</protein>
<dbReference type="Proteomes" id="UP000195569">
    <property type="component" value="Unassembled WGS sequence"/>
</dbReference>
<evidence type="ECO:0000313" key="2">
    <source>
        <dbReference type="EMBL" id="SIT37553.1"/>
    </source>
</evidence>